<sequence length="585" mass="65257">MMNLRIYYEFVYIKLQSFFRISRYILDLFGFAYRSIAARVRPFYIQLFYFVFISLIGSVLLVTLKPSNPGYSPRYIDMLFMSTSALTVSGLATIKMEDLSSSHIVILTLLMFLGSQIFVSFLGLMLRTPTNQANKPVITSAGNNNNRARSVPVEMEAAVDHAARSTEIAEPEPDEIEAVISIRSLSCEDILKGLSSARYLGLVVLGYLAVTHILGFLLVFLYITRVPSAKAPLTHKGINNVALFSISVVVSSCANGGLVPTNENMAVFVKETPLLLMFAGQILTGNLLFPLCLRLLVWFLWKVTKLRSLENMVANPEELEYPHLRRKLPTALLAATVVGVLVAGVAMFCAMDWSSPLFHGLSTYQKMVNAFFTVVNARHSGENSIDAGQISPAVLILVIVMMYLPSSATFAPPPTGGDEAGNQKMASQSQQRRGSWVENVAFSQLACNAVFAIVICITERTRLRNDPLNFSMLKIIFEVISAYGNVGLSTGYSCSRLQELHPETVCNDMPYSFVGWWSDEGKLAITFIMLYGRLKAFTTGTGKYWKYRKAHQCMTSVNLERVVDYNFWCNYIVTISEVYIQKYEA</sequence>
<evidence type="ECO:0000256" key="1">
    <source>
        <dbReference type="ARBA" id="ARBA00004141"/>
    </source>
</evidence>
<keyword evidence="3" id="KW-0813">Transport</keyword>
<evidence type="ECO:0000256" key="7">
    <source>
        <dbReference type="ARBA" id="ARBA00023136"/>
    </source>
</evidence>
<dbReference type="PANTHER" id="PTHR31064:SF25">
    <property type="entry name" value="CATION TRANSPORTER HKT2_1"/>
    <property type="match status" value="1"/>
</dbReference>
<dbReference type="Pfam" id="PF02386">
    <property type="entry name" value="TrkH"/>
    <property type="match status" value="2"/>
</dbReference>
<accession>A0AAV5FEX4</accession>
<dbReference type="PANTHER" id="PTHR31064">
    <property type="entry name" value="POTASSIUM TRANSPORT PROTEIN DDB_G0292412-RELATED"/>
    <property type="match status" value="1"/>
</dbReference>
<feature type="transmembrane region" description="Helical" evidence="8">
    <location>
        <begin position="104"/>
        <end position="126"/>
    </location>
</feature>
<feature type="transmembrane region" description="Helical" evidence="8">
    <location>
        <begin position="274"/>
        <end position="301"/>
    </location>
</feature>
<dbReference type="EMBL" id="BQKI01000085">
    <property type="protein sequence ID" value="GJN34259.1"/>
    <property type="molecule type" value="Genomic_DNA"/>
</dbReference>
<dbReference type="GO" id="GO:0098662">
    <property type="term" value="P:inorganic cation transmembrane transport"/>
    <property type="evidence" value="ECO:0007669"/>
    <property type="project" value="UniProtKB-ARBA"/>
</dbReference>
<dbReference type="InterPro" id="IPR051143">
    <property type="entry name" value="TrkH_K-transport"/>
</dbReference>
<keyword evidence="7 8" id="KW-0472">Membrane</keyword>
<feature type="transmembrane region" description="Helical" evidence="8">
    <location>
        <begin position="243"/>
        <end position="262"/>
    </location>
</feature>
<evidence type="ECO:0000256" key="2">
    <source>
        <dbReference type="ARBA" id="ARBA00010864"/>
    </source>
</evidence>
<evidence type="ECO:0000313" key="10">
    <source>
        <dbReference type="Proteomes" id="UP001054889"/>
    </source>
</evidence>
<dbReference type="AlphaFoldDB" id="A0AAV5FEX4"/>
<dbReference type="InterPro" id="IPR003445">
    <property type="entry name" value="Cat_transpt"/>
</dbReference>
<organism evidence="9 10">
    <name type="scientific">Eleusine coracana subsp. coracana</name>
    <dbReference type="NCBI Taxonomy" id="191504"/>
    <lineage>
        <taxon>Eukaryota</taxon>
        <taxon>Viridiplantae</taxon>
        <taxon>Streptophyta</taxon>
        <taxon>Embryophyta</taxon>
        <taxon>Tracheophyta</taxon>
        <taxon>Spermatophyta</taxon>
        <taxon>Magnoliopsida</taxon>
        <taxon>Liliopsida</taxon>
        <taxon>Poales</taxon>
        <taxon>Poaceae</taxon>
        <taxon>PACMAD clade</taxon>
        <taxon>Chloridoideae</taxon>
        <taxon>Cynodonteae</taxon>
        <taxon>Eleusininae</taxon>
        <taxon>Eleusine</taxon>
    </lineage>
</organism>
<evidence type="ECO:0000256" key="6">
    <source>
        <dbReference type="ARBA" id="ARBA00023065"/>
    </source>
</evidence>
<reference evidence="9" key="2">
    <citation type="submission" date="2021-12" db="EMBL/GenBank/DDBJ databases">
        <title>Resequencing data analysis of finger millet.</title>
        <authorList>
            <person name="Hatakeyama M."/>
            <person name="Aluri S."/>
            <person name="Balachadran M.T."/>
            <person name="Sivarajan S.R."/>
            <person name="Poveda L."/>
            <person name="Shimizu-Inatsugi R."/>
            <person name="Schlapbach R."/>
            <person name="Sreeman S.M."/>
            <person name="Shimizu K.K."/>
        </authorList>
    </citation>
    <scope>NUCLEOTIDE SEQUENCE</scope>
</reference>
<gene>
    <name evidence="9" type="primary">gb22907</name>
    <name evidence="9" type="ORF">PR202_gb22907</name>
</gene>
<reference evidence="9" key="1">
    <citation type="journal article" date="2018" name="DNA Res.">
        <title>Multiple hybrid de novo genome assembly of finger millet, an orphan allotetraploid crop.</title>
        <authorList>
            <person name="Hatakeyama M."/>
            <person name="Aluri S."/>
            <person name="Balachadran M.T."/>
            <person name="Sivarajan S.R."/>
            <person name="Patrignani A."/>
            <person name="Gruter S."/>
            <person name="Poveda L."/>
            <person name="Shimizu-Inatsugi R."/>
            <person name="Baeten J."/>
            <person name="Francoijs K.J."/>
            <person name="Nataraja K.N."/>
            <person name="Reddy Y.A.N."/>
            <person name="Phadnis S."/>
            <person name="Ravikumar R.L."/>
            <person name="Schlapbach R."/>
            <person name="Sreeman S.M."/>
            <person name="Shimizu K.K."/>
        </authorList>
    </citation>
    <scope>NUCLEOTIDE SEQUENCE</scope>
</reference>
<dbReference type="GO" id="GO:0008324">
    <property type="term" value="F:monoatomic cation transmembrane transporter activity"/>
    <property type="evidence" value="ECO:0007669"/>
    <property type="project" value="InterPro"/>
</dbReference>
<feature type="transmembrane region" description="Helical" evidence="8">
    <location>
        <begin position="331"/>
        <end position="351"/>
    </location>
</feature>
<evidence type="ECO:0000256" key="5">
    <source>
        <dbReference type="ARBA" id="ARBA00022989"/>
    </source>
</evidence>
<evidence type="ECO:0000256" key="4">
    <source>
        <dbReference type="ARBA" id="ARBA00022692"/>
    </source>
</evidence>
<protein>
    <submittedName>
        <fullName evidence="9">Uncharacterized protein</fullName>
    </submittedName>
</protein>
<evidence type="ECO:0000313" key="9">
    <source>
        <dbReference type="EMBL" id="GJN34259.1"/>
    </source>
</evidence>
<keyword evidence="5 8" id="KW-1133">Transmembrane helix</keyword>
<comment type="similarity">
    <text evidence="2">Belongs to the TrkH potassium transport family. HKT (TC 2.A.38.3) subfamily.</text>
</comment>
<evidence type="ECO:0000256" key="8">
    <source>
        <dbReference type="SAM" id="Phobius"/>
    </source>
</evidence>
<name>A0AAV5FEX4_ELECO</name>
<keyword evidence="10" id="KW-1185">Reference proteome</keyword>
<keyword evidence="4 8" id="KW-0812">Transmembrane</keyword>
<comment type="subcellular location">
    <subcellularLocation>
        <location evidence="1">Membrane</location>
        <topology evidence="1">Multi-pass membrane protein</topology>
    </subcellularLocation>
</comment>
<dbReference type="GO" id="GO:0005886">
    <property type="term" value="C:plasma membrane"/>
    <property type="evidence" value="ECO:0007669"/>
    <property type="project" value="TreeGrafter"/>
</dbReference>
<keyword evidence="6" id="KW-0406">Ion transport</keyword>
<feature type="transmembrane region" description="Helical" evidence="8">
    <location>
        <begin position="75"/>
        <end position="92"/>
    </location>
</feature>
<evidence type="ECO:0000256" key="3">
    <source>
        <dbReference type="ARBA" id="ARBA00022448"/>
    </source>
</evidence>
<comment type="caution">
    <text evidence="9">The sequence shown here is derived from an EMBL/GenBank/DDBJ whole genome shotgun (WGS) entry which is preliminary data.</text>
</comment>
<proteinExistence type="inferred from homology"/>
<dbReference type="Proteomes" id="UP001054889">
    <property type="component" value="Unassembled WGS sequence"/>
</dbReference>
<feature type="transmembrane region" description="Helical" evidence="8">
    <location>
        <begin position="43"/>
        <end position="63"/>
    </location>
</feature>
<feature type="transmembrane region" description="Helical" evidence="8">
    <location>
        <begin position="199"/>
        <end position="223"/>
    </location>
</feature>
<dbReference type="GO" id="GO:0030001">
    <property type="term" value="P:metal ion transport"/>
    <property type="evidence" value="ECO:0007669"/>
    <property type="project" value="UniProtKB-ARBA"/>
</dbReference>